<organism evidence="10 11">
    <name type="scientific">Aureococcus anophagefferens</name>
    <name type="common">Harmful bloom alga</name>
    <dbReference type="NCBI Taxonomy" id="44056"/>
    <lineage>
        <taxon>Eukaryota</taxon>
        <taxon>Sar</taxon>
        <taxon>Stramenopiles</taxon>
        <taxon>Ochrophyta</taxon>
        <taxon>Pelagophyceae</taxon>
        <taxon>Pelagomonadales</taxon>
        <taxon>Pelagomonadaceae</taxon>
        <taxon>Aureococcus</taxon>
    </lineage>
</organism>
<sequence length="708" mass="77447">MYGAKEQRASTDTASLRSMARLSAYAKVADGAERPPSVVAAGVLISDSVSGVERLQPLVEASSQRAFRLQLLLEGPAQGAAVGLLLLTFWEIPRWCRADGRCECVWDVDEPSRCPYPTFDIAYVDEYVAVAAQVACAGVVAAHLACNAVAVGRARFFGPGGMGWVAAAALLLVVDIVRAWLVVLGAQGLEFTTWRVAPHLRLLLFVGYSGETRSQLRLIFRILPAYLRVGALVSLLLVFFGWFGVVLFPPKSSAQGEAYFTNLWQTCWQLFVCITTANFPDVMIPAYSHARFSATVYFGGFLVLGFFFMMNLLLATVYNAYTDERESASRRRARSRAANITAAFELLAAGETHEVSRGALDDLFAELNAHRDVVYISEDAAARLFADLDTSGDGLLHRDEFERVVDVLQEEADRKRAGLSDDELPSAPWRARARRLVEAASFELGVDALLLLNAVLIAYQTKDELLGTAASDASDVRGFLEALESGFAVLYVAEASLKVAGLGFTQYAANYRNRFDGLVTLASLAAAAYVAYPNSHDNPALVRYVVMLRLLRLVRLIVALPEFQVIGISFLNMLPAASRLVKVLFCVTFFFATVGAALFQGLINADPGAPQLAQLEGTDFYAQGYLPLNFNDYESGFVALFCVLVVNNWFVLVEGFVAVSDEWTGRAFFLAFYLVGVLVLLNVVVAFILDAFISELDKTRSLRRAASH</sequence>
<dbReference type="InterPro" id="IPR011992">
    <property type="entry name" value="EF-hand-dom_pair"/>
</dbReference>
<keyword evidence="5" id="KW-0851">Voltage-gated channel</keyword>
<feature type="transmembrane region" description="Helical" evidence="8">
    <location>
        <begin position="515"/>
        <end position="532"/>
    </location>
</feature>
<dbReference type="SUPFAM" id="SSF47473">
    <property type="entry name" value="EF-hand"/>
    <property type="match status" value="1"/>
</dbReference>
<feature type="transmembrane region" description="Helical" evidence="8">
    <location>
        <begin position="583"/>
        <end position="603"/>
    </location>
</feature>
<evidence type="ECO:0000313" key="10">
    <source>
        <dbReference type="EMBL" id="KAK7242813.1"/>
    </source>
</evidence>
<keyword evidence="5" id="KW-0813">Transport</keyword>
<feature type="transmembrane region" description="Helical" evidence="8">
    <location>
        <begin position="127"/>
        <end position="150"/>
    </location>
</feature>
<feature type="transmembrane region" description="Helical" evidence="8">
    <location>
        <begin position="552"/>
        <end position="571"/>
    </location>
</feature>
<keyword evidence="10" id="KW-0407">Ion channel</keyword>
<keyword evidence="4 8" id="KW-0812">Transmembrane</keyword>
<dbReference type="Pfam" id="PF00520">
    <property type="entry name" value="Ion_trans"/>
    <property type="match status" value="2"/>
</dbReference>
<keyword evidence="6 8" id="KW-1133">Transmembrane helix</keyword>
<dbReference type="EMBL" id="JBBJCI010000140">
    <property type="protein sequence ID" value="KAK7242813.1"/>
    <property type="molecule type" value="Genomic_DNA"/>
</dbReference>
<comment type="subunit">
    <text evidence="3">Homodimer.</text>
</comment>
<protein>
    <submittedName>
        <fullName evidence="10">Voltage-gated sodium channel</fullName>
    </submittedName>
</protein>
<evidence type="ECO:0000256" key="6">
    <source>
        <dbReference type="ARBA" id="ARBA00022989"/>
    </source>
</evidence>
<name>A0ABR1G2C6_AURAN</name>
<feature type="transmembrane region" description="Helical" evidence="8">
    <location>
        <begin position="162"/>
        <end position="181"/>
    </location>
</feature>
<accession>A0ABR1G2C6</accession>
<evidence type="ECO:0000256" key="3">
    <source>
        <dbReference type="ARBA" id="ARBA00011738"/>
    </source>
</evidence>
<feature type="transmembrane region" description="Helical" evidence="8">
    <location>
        <begin position="225"/>
        <end position="247"/>
    </location>
</feature>
<dbReference type="SUPFAM" id="SSF81324">
    <property type="entry name" value="Voltage-gated potassium channels"/>
    <property type="match status" value="2"/>
</dbReference>
<dbReference type="PANTHER" id="PTHR46988">
    <property type="entry name" value="TWO PORE CALCIUM CHANNEL PROTEIN 1"/>
    <property type="match status" value="1"/>
</dbReference>
<proteinExistence type="inferred from homology"/>
<gene>
    <name evidence="10" type="ORF">SO694_00015254</name>
</gene>
<dbReference type="InterPro" id="IPR027359">
    <property type="entry name" value="Volt_channel_dom_sf"/>
</dbReference>
<reference evidence="10 11" key="1">
    <citation type="submission" date="2024-03" db="EMBL/GenBank/DDBJ databases">
        <title>Aureococcus anophagefferens CCMP1851 and Kratosvirus quantuckense: Draft genome of a second virus-susceptible host strain in the model system.</title>
        <authorList>
            <person name="Chase E."/>
            <person name="Truchon A.R."/>
            <person name="Schepens W."/>
            <person name="Wilhelm S.W."/>
        </authorList>
    </citation>
    <scope>NUCLEOTIDE SEQUENCE [LARGE SCALE GENOMIC DNA]</scope>
    <source>
        <strain evidence="10 11">CCMP1851</strain>
    </source>
</reference>
<evidence type="ECO:0000313" key="11">
    <source>
        <dbReference type="Proteomes" id="UP001363151"/>
    </source>
</evidence>
<dbReference type="InterPro" id="IPR044581">
    <property type="entry name" value="TPC1_plant"/>
</dbReference>
<evidence type="ECO:0000256" key="4">
    <source>
        <dbReference type="ARBA" id="ARBA00022692"/>
    </source>
</evidence>
<comment type="similarity">
    <text evidence="2">Belongs to the calcium channel alpha-1 subunit (TC 1.A.1.11) family. Two pore calcium channel subfamily.</text>
</comment>
<evidence type="ECO:0000256" key="1">
    <source>
        <dbReference type="ARBA" id="ARBA00004141"/>
    </source>
</evidence>
<keyword evidence="5" id="KW-0406">Ion transport</keyword>
<evidence type="ECO:0000256" key="7">
    <source>
        <dbReference type="ARBA" id="ARBA00023136"/>
    </source>
</evidence>
<keyword evidence="7 8" id="KW-0472">Membrane</keyword>
<evidence type="ECO:0000256" key="2">
    <source>
        <dbReference type="ARBA" id="ARBA00009286"/>
    </source>
</evidence>
<feature type="domain" description="EF-hand" evidence="9">
    <location>
        <begin position="376"/>
        <end position="411"/>
    </location>
</feature>
<comment type="subcellular location">
    <subcellularLocation>
        <location evidence="1">Membrane</location>
        <topology evidence="1">Multi-pass membrane protein</topology>
    </subcellularLocation>
</comment>
<dbReference type="Gene3D" id="1.10.238.10">
    <property type="entry name" value="EF-hand"/>
    <property type="match status" value="1"/>
</dbReference>
<evidence type="ECO:0000256" key="8">
    <source>
        <dbReference type="SAM" id="Phobius"/>
    </source>
</evidence>
<keyword evidence="11" id="KW-1185">Reference proteome</keyword>
<comment type="caution">
    <text evidence="10">The sequence shown here is derived from an EMBL/GenBank/DDBJ whole genome shotgun (WGS) entry which is preliminary data.</text>
</comment>
<dbReference type="InterPro" id="IPR005821">
    <property type="entry name" value="Ion_trans_dom"/>
</dbReference>
<feature type="transmembrane region" description="Helical" evidence="8">
    <location>
        <begin position="671"/>
        <end position="693"/>
    </location>
</feature>
<dbReference type="InterPro" id="IPR002048">
    <property type="entry name" value="EF_hand_dom"/>
</dbReference>
<dbReference type="Proteomes" id="UP001363151">
    <property type="component" value="Unassembled WGS sequence"/>
</dbReference>
<dbReference type="GO" id="GO:0034220">
    <property type="term" value="P:monoatomic ion transmembrane transport"/>
    <property type="evidence" value="ECO:0007669"/>
    <property type="project" value="UniProtKB-KW"/>
</dbReference>
<dbReference type="PROSITE" id="PS50222">
    <property type="entry name" value="EF_HAND_2"/>
    <property type="match status" value="1"/>
</dbReference>
<dbReference type="PANTHER" id="PTHR46988:SF4">
    <property type="entry name" value="ION TRANSPORT DOMAIN-CONTAINING PROTEIN"/>
    <property type="match status" value="1"/>
</dbReference>
<feature type="transmembrane region" description="Helical" evidence="8">
    <location>
        <begin position="297"/>
        <end position="321"/>
    </location>
</feature>
<dbReference type="Gene3D" id="1.10.287.70">
    <property type="match status" value="2"/>
</dbReference>
<evidence type="ECO:0000259" key="9">
    <source>
        <dbReference type="PROSITE" id="PS50222"/>
    </source>
</evidence>
<evidence type="ECO:0000256" key="5">
    <source>
        <dbReference type="ARBA" id="ARBA00022882"/>
    </source>
</evidence>
<feature type="transmembrane region" description="Helical" evidence="8">
    <location>
        <begin position="637"/>
        <end position="659"/>
    </location>
</feature>
<dbReference type="Gene3D" id="1.20.120.350">
    <property type="entry name" value="Voltage-gated potassium channels. Chain C"/>
    <property type="match status" value="1"/>
</dbReference>